<proteinExistence type="predicted"/>
<evidence type="ECO:0000313" key="2">
    <source>
        <dbReference type="EMBL" id="SCU76425.1"/>
    </source>
</evidence>
<dbReference type="AlphaFoldDB" id="A0A1K0IHE9"/>
<evidence type="ECO:0000256" key="1">
    <source>
        <dbReference type="SAM" id="MobiDB-lite"/>
    </source>
</evidence>
<organism evidence="2">
    <name type="scientific">Cupriavidus necator</name>
    <name type="common">Alcaligenes eutrophus</name>
    <name type="synonym">Ralstonia eutropha</name>
    <dbReference type="NCBI Taxonomy" id="106590"/>
    <lineage>
        <taxon>Bacteria</taxon>
        <taxon>Pseudomonadati</taxon>
        <taxon>Pseudomonadota</taxon>
        <taxon>Betaproteobacteria</taxon>
        <taxon>Burkholderiales</taxon>
        <taxon>Burkholderiaceae</taxon>
        <taxon>Cupriavidus</taxon>
    </lineage>
</organism>
<sequence>MRDQLDLACALVAVRFIQRECRGEVVHAGLGEAAREHRGILDRHRGALCHVRLHRVAGVAEQHQAAPAPQRQRIALQQRPLGHFDGAFDQRLHALMPAVERGAHFLDAARHPALVHVPLGLGHAGDIVDLVELAGIEVDHHVAVVGPPLGAALMREALDARDREHRAVRHVAGVLGRLGAEQRLADARVDAVRADHDVGLFDRAVGEAQLHHVALVGDAVQLLVEEQCLGRHGVGQQLVEVAAVHGQVAGAVVALRVVAQRDLRDHLAGQAVAAVPVVGVAAHVVERVLDADAPHDLHHIGPHMDARAQARERRCLFIQPDLEAGSLQQGGRGRPSESGADNCDSRFALHVLSPGNDTRSMGAGAATRPTVENECTHSKYQSKRRK</sequence>
<reference evidence="2" key="1">
    <citation type="submission" date="2016-09" db="EMBL/GenBank/DDBJ databases">
        <authorList>
            <person name="Capua I."/>
            <person name="De Benedictis P."/>
            <person name="Joannis T."/>
            <person name="Lombin L.H."/>
            <person name="Cattoli G."/>
        </authorList>
    </citation>
    <scope>NUCLEOTIDE SEQUENCE</scope>
    <source>
        <strain evidence="2">B9</strain>
    </source>
</reference>
<accession>A0A1K0IHE9</accession>
<name>A0A1K0IHE9_CUPNE</name>
<feature type="region of interest" description="Disordered" evidence="1">
    <location>
        <begin position="352"/>
        <end position="386"/>
    </location>
</feature>
<gene>
    <name evidence="2" type="ORF">CNECB9_3100006</name>
</gene>
<dbReference type="EMBL" id="FMSH01000236">
    <property type="protein sequence ID" value="SCU76425.1"/>
    <property type="molecule type" value="Genomic_DNA"/>
</dbReference>
<protein>
    <submittedName>
        <fullName evidence="2">Uncharacterized protein</fullName>
    </submittedName>
</protein>